<keyword evidence="3" id="KW-1185">Reference proteome</keyword>
<sequence>MKLKWETKLGIVLISITIIIYGTKFLIIGDAGESNTLTYIFNALGFLPINVLLVTIILNQLLAVRSRRERLQKMNMVIGVFFSEIGSHLLKILSDADPDLDTIRGDLLIRDSWTDREFDTIIATLKGFRQTIQIGRINLIELHTMLAGHRDFLLRLLENPVLLEHATFTESLRAVFHLSEELESRGDLSALPDSDLAHLATDLRRVYDLLTPEWVEYMRYQKTHYPYLFSLAMRKNPFDDNASPIIQQEKGI</sequence>
<dbReference type="Proteomes" id="UP000730161">
    <property type="component" value="Unassembled WGS sequence"/>
</dbReference>
<organism evidence="2 3">
    <name type="scientific">Methanocalculus chunghsingensis</name>
    <dbReference type="NCBI Taxonomy" id="156457"/>
    <lineage>
        <taxon>Archaea</taxon>
        <taxon>Methanobacteriati</taxon>
        <taxon>Methanobacteriota</taxon>
        <taxon>Stenosarchaea group</taxon>
        <taxon>Methanomicrobia</taxon>
        <taxon>Methanomicrobiales</taxon>
        <taxon>Methanocalculaceae</taxon>
        <taxon>Methanocalculus</taxon>
    </lineage>
</organism>
<evidence type="ECO:0000256" key="1">
    <source>
        <dbReference type="SAM" id="Phobius"/>
    </source>
</evidence>
<proteinExistence type="predicted"/>
<keyword evidence="1" id="KW-1133">Transmembrane helix</keyword>
<keyword evidence="1" id="KW-0472">Membrane</keyword>
<dbReference type="AlphaFoldDB" id="A0A8J7W957"/>
<comment type="caution">
    <text evidence="2">The sequence shown here is derived from an EMBL/GenBank/DDBJ whole genome shotgun (WGS) entry which is preliminary data.</text>
</comment>
<feature type="transmembrane region" description="Helical" evidence="1">
    <location>
        <begin position="9"/>
        <end position="27"/>
    </location>
</feature>
<feature type="transmembrane region" description="Helical" evidence="1">
    <location>
        <begin position="39"/>
        <end position="64"/>
    </location>
</feature>
<evidence type="ECO:0000313" key="2">
    <source>
        <dbReference type="EMBL" id="MBR1368687.1"/>
    </source>
</evidence>
<evidence type="ECO:0000313" key="3">
    <source>
        <dbReference type="Proteomes" id="UP000730161"/>
    </source>
</evidence>
<dbReference type="OrthoDB" id="56871at2157"/>
<reference evidence="2" key="1">
    <citation type="submission" date="2014-12" db="EMBL/GenBank/DDBJ databases">
        <authorList>
            <person name="Huang H.-H."/>
            <person name="Chen S.-C."/>
            <person name="Lai M.-C."/>
        </authorList>
    </citation>
    <scope>NUCLEOTIDE SEQUENCE</scope>
    <source>
        <strain evidence="2">K1F9705b</strain>
    </source>
</reference>
<gene>
    <name evidence="2" type="ORF">RJ53_03860</name>
</gene>
<keyword evidence="1" id="KW-0812">Transmembrane</keyword>
<accession>A0A8J7W957</accession>
<name>A0A8J7W957_9EURY</name>
<dbReference type="EMBL" id="JWHL01000003">
    <property type="protein sequence ID" value="MBR1368687.1"/>
    <property type="molecule type" value="Genomic_DNA"/>
</dbReference>
<protein>
    <submittedName>
        <fullName evidence="2">Uncharacterized protein</fullName>
    </submittedName>
</protein>
<dbReference type="RefSeq" id="WP_211530316.1">
    <property type="nucleotide sequence ID" value="NZ_JWHL01000003.1"/>
</dbReference>